<dbReference type="InterPro" id="IPR051784">
    <property type="entry name" value="Nod_factor_ABC_transporter"/>
</dbReference>
<evidence type="ECO:0000256" key="1">
    <source>
        <dbReference type="ARBA" id="ARBA00004141"/>
    </source>
</evidence>
<sequence>MTTFFPFSPDTRRALAPLPRLVLAEFHKLLRVPMFTMSTILFPILFFAMFGLPNVKFSLDGVGAGPYMVVSYAAYSLMSVALLSFGVSVAAERGMGWTRLLRVSPMPPALYFVAKILTAMSMGLASMLCLVTFAHFAGGVTIAPDVLALVLAKLLAGMIPFVALGLLIGYLASPSSAAPIANLVFLPLSFMSGLFIPVSQGPQVLRDLAPFMPAYHFAQLGWGTIGTKTSGTPSEHWLWLLGYTIVFFSLALWAYRRDEGRKFN</sequence>
<comment type="similarity">
    <text evidence="5">Belongs to the ABC-2 integral membrane protein family.</text>
</comment>
<dbReference type="Proteomes" id="UP000248326">
    <property type="component" value="Unassembled WGS sequence"/>
</dbReference>
<keyword evidence="3 5" id="KW-1133">Transmembrane helix</keyword>
<organism evidence="7 8">
    <name type="scientific">Deinococcus yavapaiensis KR-236</name>
    <dbReference type="NCBI Taxonomy" id="694435"/>
    <lineage>
        <taxon>Bacteria</taxon>
        <taxon>Thermotogati</taxon>
        <taxon>Deinococcota</taxon>
        <taxon>Deinococci</taxon>
        <taxon>Deinococcales</taxon>
        <taxon>Deinococcaceae</taxon>
        <taxon>Deinococcus</taxon>
    </lineage>
</organism>
<comment type="subcellular location">
    <subcellularLocation>
        <location evidence="5">Cell membrane</location>
        <topology evidence="5">Multi-pass membrane protein</topology>
    </subcellularLocation>
    <subcellularLocation>
        <location evidence="1">Membrane</location>
        <topology evidence="1">Multi-pass membrane protein</topology>
    </subcellularLocation>
</comment>
<feature type="transmembrane region" description="Helical" evidence="5">
    <location>
        <begin position="180"/>
        <end position="198"/>
    </location>
</feature>
<name>A0A318S3R2_9DEIO</name>
<keyword evidence="5" id="KW-0813">Transport</keyword>
<dbReference type="PANTHER" id="PTHR43229">
    <property type="entry name" value="NODULATION PROTEIN J"/>
    <property type="match status" value="1"/>
</dbReference>
<keyword evidence="5" id="KW-1003">Cell membrane</keyword>
<feature type="transmembrane region" description="Helical" evidence="5">
    <location>
        <begin position="146"/>
        <end position="168"/>
    </location>
</feature>
<reference evidence="7 8" key="1">
    <citation type="submission" date="2018-06" db="EMBL/GenBank/DDBJ databases">
        <title>Genomic Encyclopedia of Type Strains, Phase IV (KMG-IV): sequencing the most valuable type-strain genomes for metagenomic binning, comparative biology and taxonomic classification.</title>
        <authorList>
            <person name="Goeker M."/>
        </authorList>
    </citation>
    <scope>NUCLEOTIDE SEQUENCE [LARGE SCALE GENOMIC DNA]</scope>
    <source>
        <strain evidence="7 8">DSM 18048</strain>
    </source>
</reference>
<dbReference type="GO" id="GO:0043190">
    <property type="term" value="C:ATP-binding cassette (ABC) transporter complex"/>
    <property type="evidence" value="ECO:0007669"/>
    <property type="project" value="InterPro"/>
</dbReference>
<keyword evidence="8" id="KW-1185">Reference proteome</keyword>
<evidence type="ECO:0000256" key="3">
    <source>
        <dbReference type="ARBA" id="ARBA00022989"/>
    </source>
</evidence>
<dbReference type="InterPro" id="IPR000412">
    <property type="entry name" value="ABC_2_transport"/>
</dbReference>
<dbReference type="OrthoDB" id="63188at2"/>
<proteinExistence type="inferred from homology"/>
<dbReference type="PIRSF" id="PIRSF006648">
    <property type="entry name" value="DrrB"/>
    <property type="match status" value="1"/>
</dbReference>
<keyword evidence="2 5" id="KW-0812">Transmembrane</keyword>
<feature type="transmembrane region" description="Helical" evidence="5">
    <location>
        <begin position="112"/>
        <end position="134"/>
    </location>
</feature>
<evidence type="ECO:0000256" key="5">
    <source>
        <dbReference type="RuleBase" id="RU361157"/>
    </source>
</evidence>
<accession>A0A318S3R2</accession>
<comment type="caution">
    <text evidence="7">The sequence shown here is derived from an EMBL/GenBank/DDBJ whole genome shotgun (WGS) entry which is preliminary data.</text>
</comment>
<gene>
    <name evidence="7" type="ORF">DES52_11519</name>
</gene>
<dbReference type="Pfam" id="PF01061">
    <property type="entry name" value="ABC2_membrane"/>
    <property type="match status" value="1"/>
</dbReference>
<evidence type="ECO:0000313" key="7">
    <source>
        <dbReference type="EMBL" id="PYE51087.1"/>
    </source>
</evidence>
<keyword evidence="4 5" id="KW-0472">Membrane</keyword>
<dbReference type="RefSeq" id="WP_110888005.1">
    <property type="nucleotide sequence ID" value="NZ_QJSX01000015.1"/>
</dbReference>
<dbReference type="InterPro" id="IPR047817">
    <property type="entry name" value="ABC2_TM_bact-type"/>
</dbReference>
<dbReference type="AlphaFoldDB" id="A0A318S3R2"/>
<feature type="transmembrane region" description="Helical" evidence="5">
    <location>
        <begin position="237"/>
        <end position="255"/>
    </location>
</feature>
<feature type="transmembrane region" description="Helical" evidence="5">
    <location>
        <begin position="72"/>
        <end position="91"/>
    </location>
</feature>
<dbReference type="EMBL" id="QJSX01000015">
    <property type="protein sequence ID" value="PYE51087.1"/>
    <property type="molecule type" value="Genomic_DNA"/>
</dbReference>
<feature type="domain" description="ABC transmembrane type-2" evidence="6">
    <location>
        <begin position="34"/>
        <end position="258"/>
    </location>
</feature>
<feature type="transmembrane region" description="Helical" evidence="5">
    <location>
        <begin position="29"/>
        <end position="52"/>
    </location>
</feature>
<dbReference type="GO" id="GO:0140359">
    <property type="term" value="F:ABC-type transporter activity"/>
    <property type="evidence" value="ECO:0007669"/>
    <property type="project" value="InterPro"/>
</dbReference>
<evidence type="ECO:0000256" key="4">
    <source>
        <dbReference type="ARBA" id="ARBA00023136"/>
    </source>
</evidence>
<protein>
    <recommendedName>
        <fullName evidence="5">Transport permease protein</fullName>
    </recommendedName>
</protein>
<dbReference type="PROSITE" id="PS51012">
    <property type="entry name" value="ABC_TM2"/>
    <property type="match status" value="1"/>
</dbReference>
<evidence type="ECO:0000256" key="2">
    <source>
        <dbReference type="ARBA" id="ARBA00022692"/>
    </source>
</evidence>
<evidence type="ECO:0000259" key="6">
    <source>
        <dbReference type="PROSITE" id="PS51012"/>
    </source>
</evidence>
<evidence type="ECO:0000313" key="8">
    <source>
        <dbReference type="Proteomes" id="UP000248326"/>
    </source>
</evidence>
<dbReference type="InterPro" id="IPR013525">
    <property type="entry name" value="ABC2_TM"/>
</dbReference>
<dbReference type="PANTHER" id="PTHR43229:SF3">
    <property type="entry name" value="ABC-TYPE MULTIDRUG TRANSPORT SYSTEM, PERMEASE COMPONENT"/>
    <property type="match status" value="1"/>
</dbReference>